<dbReference type="GO" id="GO:0004521">
    <property type="term" value="F:RNA endonuclease activity"/>
    <property type="evidence" value="ECO:0000318"/>
    <property type="project" value="GO_Central"/>
</dbReference>
<dbReference type="PROSITE" id="PS01070">
    <property type="entry name" value="NUCLEASE_NON_SPEC"/>
    <property type="match status" value="1"/>
</dbReference>
<dbReference type="OrthoDB" id="5418055at2759"/>
<protein>
    <recommendedName>
        <fullName evidence="14">Endonuclease</fullName>
        <ecNumber evidence="14">3.1.30.-</ecNumber>
    </recommendedName>
</protein>
<evidence type="ECO:0000256" key="11">
    <source>
        <dbReference type="ARBA" id="ARBA00023157"/>
    </source>
</evidence>
<dbReference type="FunFam" id="3.40.570.10:FF:000002">
    <property type="entry name" value="Endonuclease G, mitochondrial"/>
    <property type="match status" value="1"/>
</dbReference>
<dbReference type="GO" id="GO:0005743">
    <property type="term" value="C:mitochondrial inner membrane"/>
    <property type="evidence" value="ECO:0000318"/>
    <property type="project" value="GO_Central"/>
</dbReference>
<evidence type="ECO:0000256" key="10">
    <source>
        <dbReference type="ARBA" id="ARBA00023128"/>
    </source>
</evidence>
<evidence type="ECO:0000256" key="6">
    <source>
        <dbReference type="ARBA" id="ARBA00022759"/>
    </source>
</evidence>
<keyword evidence="6 14" id="KW-0255">Endonuclease</keyword>
<dbReference type="GeneID" id="118420655"/>
<dbReference type="InterPro" id="IPR040255">
    <property type="entry name" value="Non-specific_endonuclease"/>
</dbReference>
<dbReference type="AlphaFoldDB" id="A0A9J7LJV9"/>
<feature type="domain" description="ENPP1-3/EXOG-like endonuclease/phosphodiesterase" evidence="15">
    <location>
        <begin position="114"/>
        <end position="322"/>
    </location>
</feature>
<dbReference type="RefSeq" id="XP_035683429.1">
    <property type="nucleotide sequence ID" value="XM_035827536.1"/>
</dbReference>
<evidence type="ECO:0000256" key="8">
    <source>
        <dbReference type="ARBA" id="ARBA00022842"/>
    </source>
</evidence>
<dbReference type="InterPro" id="IPR044929">
    <property type="entry name" value="DNA/RNA_non-sp_Endonuclease_sf"/>
</dbReference>
<dbReference type="SMART" id="SM00892">
    <property type="entry name" value="Endonuclease_NS"/>
    <property type="match status" value="1"/>
</dbReference>
<comment type="subcellular location">
    <subcellularLocation>
        <location evidence="2">Mitochondrion</location>
    </subcellularLocation>
</comment>
<evidence type="ECO:0000256" key="1">
    <source>
        <dbReference type="ARBA" id="ARBA00001946"/>
    </source>
</evidence>
<dbReference type="EC" id="3.1.30.-" evidence="14"/>
<evidence type="ECO:0000259" key="16">
    <source>
        <dbReference type="SMART" id="SM00892"/>
    </source>
</evidence>
<keyword evidence="7 14" id="KW-0378">Hydrolase</keyword>
<dbReference type="GO" id="GO:0006309">
    <property type="term" value="P:apoptotic DNA fragmentation"/>
    <property type="evidence" value="ECO:0000318"/>
    <property type="project" value="GO_Central"/>
</dbReference>
<evidence type="ECO:0000259" key="15">
    <source>
        <dbReference type="SMART" id="SM00477"/>
    </source>
</evidence>
<keyword evidence="8" id="KW-0460">Magnesium</keyword>
<dbReference type="Proteomes" id="UP000001554">
    <property type="component" value="Chromosome 8"/>
</dbReference>
<keyword evidence="5 13" id="KW-0479">Metal-binding</keyword>
<evidence type="ECO:0000256" key="7">
    <source>
        <dbReference type="ARBA" id="ARBA00022801"/>
    </source>
</evidence>
<comment type="similarity">
    <text evidence="3 14">Belongs to the DNA/RNA non-specific endonuclease family.</text>
</comment>
<dbReference type="GO" id="GO:0003676">
    <property type="term" value="F:nucleic acid binding"/>
    <property type="evidence" value="ECO:0007669"/>
    <property type="project" value="InterPro"/>
</dbReference>
<feature type="binding site" evidence="13">
    <location>
        <position position="209"/>
    </location>
    <ligand>
        <name>Mg(2+)</name>
        <dbReference type="ChEBI" id="CHEBI:18420"/>
        <note>catalytic</note>
    </ligand>
</feature>
<dbReference type="GO" id="GO:0005634">
    <property type="term" value="C:nucleus"/>
    <property type="evidence" value="ECO:0000318"/>
    <property type="project" value="GO_Central"/>
</dbReference>
<dbReference type="CDD" id="cd00091">
    <property type="entry name" value="NUC"/>
    <property type="match status" value="1"/>
</dbReference>
<evidence type="ECO:0000313" key="18">
    <source>
        <dbReference type="RefSeq" id="XP_035683429.1"/>
    </source>
</evidence>
<keyword evidence="9" id="KW-0809">Transit peptide</keyword>
<name>A0A9J7LJV9_BRAFL</name>
<dbReference type="PANTHER" id="PTHR13966">
    <property type="entry name" value="ENDONUCLEASE RELATED"/>
    <property type="match status" value="1"/>
</dbReference>
<gene>
    <name evidence="18" type="primary">LOC118420655</name>
</gene>
<evidence type="ECO:0000256" key="12">
    <source>
        <dbReference type="PIRSR" id="PIRSR640255-1"/>
    </source>
</evidence>
<dbReference type="Pfam" id="PF01223">
    <property type="entry name" value="Endonuclease_NS"/>
    <property type="match status" value="1"/>
</dbReference>
<evidence type="ECO:0000256" key="3">
    <source>
        <dbReference type="ARBA" id="ARBA00010052"/>
    </source>
</evidence>
<evidence type="ECO:0000313" key="17">
    <source>
        <dbReference type="Proteomes" id="UP000001554"/>
    </source>
</evidence>
<comment type="cofactor">
    <cofactor evidence="1 14">
        <name>Mg(2+)</name>
        <dbReference type="ChEBI" id="CHEBI:18420"/>
    </cofactor>
</comment>
<dbReference type="InterPro" id="IPR044925">
    <property type="entry name" value="His-Me_finger_sf"/>
</dbReference>
<evidence type="ECO:0000256" key="13">
    <source>
        <dbReference type="PIRSR" id="PIRSR640255-2"/>
    </source>
</evidence>
<keyword evidence="10" id="KW-0496">Mitochondrion</keyword>
<evidence type="ECO:0000256" key="9">
    <source>
        <dbReference type="ARBA" id="ARBA00022946"/>
    </source>
</evidence>
<dbReference type="KEGG" id="bfo:118420655"/>
<reference evidence="17" key="1">
    <citation type="journal article" date="2020" name="Nat. Ecol. Evol.">
        <title>Deeply conserved synteny resolves early events in vertebrate evolution.</title>
        <authorList>
            <person name="Simakov O."/>
            <person name="Marletaz F."/>
            <person name="Yue J.X."/>
            <person name="O'Connell B."/>
            <person name="Jenkins J."/>
            <person name="Brandt A."/>
            <person name="Calef R."/>
            <person name="Tung C.H."/>
            <person name="Huang T.K."/>
            <person name="Schmutz J."/>
            <person name="Satoh N."/>
            <person name="Yu J.K."/>
            <person name="Putnam N.H."/>
            <person name="Green R.E."/>
            <person name="Rokhsar D.S."/>
        </authorList>
    </citation>
    <scope>NUCLEOTIDE SEQUENCE [LARGE SCALE GENOMIC DNA]</scope>
    <source>
        <strain evidence="17">S238N-H82</strain>
    </source>
</reference>
<keyword evidence="17" id="KW-1185">Reference proteome</keyword>
<proteinExistence type="inferred from homology"/>
<feature type="domain" description="DNA/RNA non-specific endonuclease/pyrophosphatase/phosphodiesterase" evidence="16">
    <location>
        <begin position="113"/>
        <end position="322"/>
    </location>
</feature>
<dbReference type="InterPro" id="IPR001604">
    <property type="entry name" value="Endo_G_ENPP1-like_dom"/>
</dbReference>
<dbReference type="SUPFAM" id="SSF54060">
    <property type="entry name" value="His-Me finger endonucleases"/>
    <property type="match status" value="1"/>
</dbReference>
<reference evidence="18" key="2">
    <citation type="submission" date="2025-08" db="UniProtKB">
        <authorList>
            <consortium name="RefSeq"/>
        </authorList>
    </citation>
    <scope>IDENTIFICATION</scope>
    <source>
        <strain evidence="18">S238N-H82</strain>
        <tissue evidence="18">Testes</tissue>
    </source>
</reference>
<dbReference type="PANTHER" id="PTHR13966:SF5">
    <property type="entry name" value="ENDONUCLEASE G, MITOCHONDRIAL"/>
    <property type="match status" value="1"/>
</dbReference>
<dbReference type="InterPro" id="IPR018524">
    <property type="entry name" value="DNA/RNA_endonuclease_AS"/>
</dbReference>
<dbReference type="OMA" id="YVMPNQV"/>
<evidence type="ECO:0000256" key="4">
    <source>
        <dbReference type="ARBA" id="ARBA00022722"/>
    </source>
</evidence>
<keyword evidence="4 14" id="KW-0540">Nuclease</keyword>
<dbReference type="Gene3D" id="3.40.570.10">
    <property type="entry name" value="Extracellular Endonuclease, subunit A"/>
    <property type="match status" value="1"/>
</dbReference>
<keyword evidence="11" id="KW-1015">Disulfide bond</keyword>
<feature type="active site" description="Proton acceptor" evidence="12">
    <location>
        <position position="177"/>
    </location>
</feature>
<evidence type="ECO:0000256" key="5">
    <source>
        <dbReference type="ARBA" id="ARBA00022723"/>
    </source>
</evidence>
<accession>A0A9J7LJV9</accession>
<sequence>MKFHTKIYLLFSGYLLSVEKMSPMSAVKSRLLPAITTVTSVGVGVLLGVQYERKALPFPSVLAKTSSPSDEVDTRTVPGHLVPVPPMPGPQSSPGKAGQIMRYGFPGLTDLKSREGYVVSYDRRNRNPHWVFEHLTSAHVRGDSDRQQCDFKEDETIHPYFRATNWDFKRSGYDRGHLAAAANHRHSQTAMGDTFYLSNISPQVGEGFNRDAWNRLEMYVRGLTKQFNNVYICTGPLYLPRKEVDGKMYVKYEVIGRNHVAVPTHFFKVIACETNKGELILESYVMPNAKIDNNLPLKNFLVPVESIERASGLLLFDRIPRNAFKAINGRQP</sequence>
<organism evidence="17 18">
    <name type="scientific">Branchiostoma floridae</name>
    <name type="common">Florida lancelet</name>
    <name type="synonym">Amphioxus</name>
    <dbReference type="NCBI Taxonomy" id="7739"/>
    <lineage>
        <taxon>Eukaryota</taxon>
        <taxon>Metazoa</taxon>
        <taxon>Chordata</taxon>
        <taxon>Cephalochordata</taxon>
        <taxon>Leptocardii</taxon>
        <taxon>Amphioxiformes</taxon>
        <taxon>Branchiostomatidae</taxon>
        <taxon>Branchiostoma</taxon>
    </lineage>
</organism>
<dbReference type="GO" id="GO:0000014">
    <property type="term" value="F:single-stranded DNA endodeoxyribonuclease activity"/>
    <property type="evidence" value="ECO:0000318"/>
    <property type="project" value="GO_Central"/>
</dbReference>
<dbReference type="InterPro" id="IPR020821">
    <property type="entry name" value="ENPP1-3/EXOG-like_nuc-like"/>
</dbReference>
<evidence type="ECO:0000256" key="2">
    <source>
        <dbReference type="ARBA" id="ARBA00004173"/>
    </source>
</evidence>
<dbReference type="GO" id="GO:0046872">
    <property type="term" value="F:metal ion binding"/>
    <property type="evidence" value="ECO:0007669"/>
    <property type="project" value="UniProtKB-KW"/>
</dbReference>
<evidence type="ECO:0000256" key="14">
    <source>
        <dbReference type="RuleBase" id="RU366055"/>
    </source>
</evidence>
<dbReference type="SMART" id="SM00477">
    <property type="entry name" value="NUC"/>
    <property type="match status" value="1"/>
</dbReference>